<sequence>MKAIFRLAYLVLRVFWVWIIFSLVTTNHASAQPSKTAILVLYENGGHHLNYSLAAKPWLDKLAGEHDLSIRYIQNTDSITDEYLSHYKLFIQLDYPPYAWKNYAVKAFEKYISQGKGGWIGFHHATLLGEFDGYPMWQWFFGFMGGIRYKNYIPDFASASVKVEDRNHPVMKGVPSSFYVENEEWYTYDRSPRLNVHVLASVDETTYSPDSKIKMGDHPVVWTNPGVKAKNVYIFMGHSPELFKNKTYCTIFRNAVLWASSTVSESK</sequence>
<dbReference type="RefSeq" id="WP_160843342.1">
    <property type="nucleotide sequence ID" value="NZ_WVHT01000002.1"/>
</dbReference>
<accession>A0A7K1Y6X5</accession>
<gene>
    <name evidence="3" type="ORF">GS399_04200</name>
</gene>
<dbReference type="PANTHER" id="PTHR40469">
    <property type="entry name" value="SECRETED GLYCOSYL HYDROLASE"/>
    <property type="match status" value="1"/>
</dbReference>
<evidence type="ECO:0000313" key="3">
    <source>
        <dbReference type="EMBL" id="MXV50161.1"/>
    </source>
</evidence>
<protein>
    <submittedName>
        <fullName evidence="3">ThuA domain-containing protein</fullName>
    </submittedName>
</protein>
<keyword evidence="1" id="KW-0472">Membrane</keyword>
<dbReference type="InterPro" id="IPR029062">
    <property type="entry name" value="Class_I_gatase-like"/>
</dbReference>
<comment type="caution">
    <text evidence="3">The sequence shown here is derived from an EMBL/GenBank/DDBJ whole genome shotgun (WGS) entry which is preliminary data.</text>
</comment>
<dbReference type="Pfam" id="PF06283">
    <property type="entry name" value="ThuA"/>
    <property type="match status" value="1"/>
</dbReference>
<dbReference type="Proteomes" id="UP000466586">
    <property type="component" value="Unassembled WGS sequence"/>
</dbReference>
<organism evidence="3 4">
    <name type="scientific">Hufsiella arboris</name>
    <dbReference type="NCBI Taxonomy" id="2695275"/>
    <lineage>
        <taxon>Bacteria</taxon>
        <taxon>Pseudomonadati</taxon>
        <taxon>Bacteroidota</taxon>
        <taxon>Sphingobacteriia</taxon>
        <taxon>Sphingobacteriales</taxon>
        <taxon>Sphingobacteriaceae</taxon>
        <taxon>Hufsiella</taxon>
    </lineage>
</organism>
<evidence type="ECO:0000259" key="2">
    <source>
        <dbReference type="Pfam" id="PF06283"/>
    </source>
</evidence>
<keyword evidence="4" id="KW-1185">Reference proteome</keyword>
<name>A0A7K1Y6X5_9SPHI</name>
<dbReference type="PANTHER" id="PTHR40469:SF2">
    <property type="entry name" value="GALACTOSE-BINDING DOMAIN-LIKE SUPERFAMILY PROTEIN"/>
    <property type="match status" value="1"/>
</dbReference>
<dbReference type="InterPro" id="IPR029010">
    <property type="entry name" value="ThuA-like"/>
</dbReference>
<reference evidence="3 4" key="1">
    <citation type="submission" date="2019-11" db="EMBL/GenBank/DDBJ databases">
        <title>Pedobacter sp. HMF7647 Genome sequencing and assembly.</title>
        <authorList>
            <person name="Kang H."/>
            <person name="Kim H."/>
            <person name="Joh K."/>
        </authorList>
    </citation>
    <scope>NUCLEOTIDE SEQUENCE [LARGE SCALE GENOMIC DNA]</scope>
    <source>
        <strain evidence="3 4">HMF7647</strain>
    </source>
</reference>
<evidence type="ECO:0000313" key="4">
    <source>
        <dbReference type="Proteomes" id="UP000466586"/>
    </source>
</evidence>
<dbReference type="Gene3D" id="3.40.50.880">
    <property type="match status" value="1"/>
</dbReference>
<dbReference type="EMBL" id="WVHT01000002">
    <property type="protein sequence ID" value="MXV50161.1"/>
    <property type="molecule type" value="Genomic_DNA"/>
</dbReference>
<evidence type="ECO:0000256" key="1">
    <source>
        <dbReference type="SAM" id="Phobius"/>
    </source>
</evidence>
<proteinExistence type="predicted"/>
<feature type="domain" description="ThuA-like" evidence="2">
    <location>
        <begin position="38"/>
        <end position="259"/>
    </location>
</feature>
<dbReference type="AlphaFoldDB" id="A0A7K1Y6X5"/>
<feature type="transmembrane region" description="Helical" evidence="1">
    <location>
        <begin position="7"/>
        <end position="25"/>
    </location>
</feature>
<dbReference type="SUPFAM" id="SSF52317">
    <property type="entry name" value="Class I glutamine amidotransferase-like"/>
    <property type="match status" value="1"/>
</dbReference>
<keyword evidence="1" id="KW-0812">Transmembrane</keyword>
<keyword evidence="1" id="KW-1133">Transmembrane helix</keyword>